<sequence>MPSSLVPEPAQAKQLGELLQEQQEPFILEIYLHEKGYLKKSASWGPKNKIRKVIPSCSKIVIKAVFKKLVESFRNTQKARINSASGDGNHSDQEIGRRSDQYTADSERFSSASGTTLFHSSSGSDTEGRTGSPQPHSGNLVEAKEIETDRRRVPWRCREENSKGLSPVPELEEEAPSHENSQVQNKKQRNAKTKDSILATSFCKLVFELPIDEPSTDTPSQYLTGKRVLQQSKQLLFDCVRELVETHRSEGGRGKEFLENLGPAEIWKILGEDIRTWSKLSGNESNTTQLVHFDFAASAERWKGFYIEMREIGAVIGDAILEDFSEEIAVDMIELERGNV</sequence>
<evidence type="ECO:0000313" key="1">
    <source>
        <dbReference type="EMBL" id="KAI8550113.1"/>
    </source>
</evidence>
<evidence type="ECO:0000313" key="2">
    <source>
        <dbReference type="Proteomes" id="UP001062846"/>
    </source>
</evidence>
<organism evidence="1 2">
    <name type="scientific">Rhododendron molle</name>
    <name type="common">Chinese azalea</name>
    <name type="synonym">Azalea mollis</name>
    <dbReference type="NCBI Taxonomy" id="49168"/>
    <lineage>
        <taxon>Eukaryota</taxon>
        <taxon>Viridiplantae</taxon>
        <taxon>Streptophyta</taxon>
        <taxon>Embryophyta</taxon>
        <taxon>Tracheophyta</taxon>
        <taxon>Spermatophyta</taxon>
        <taxon>Magnoliopsida</taxon>
        <taxon>eudicotyledons</taxon>
        <taxon>Gunneridae</taxon>
        <taxon>Pentapetalae</taxon>
        <taxon>asterids</taxon>
        <taxon>Ericales</taxon>
        <taxon>Ericaceae</taxon>
        <taxon>Ericoideae</taxon>
        <taxon>Rhodoreae</taxon>
        <taxon>Rhododendron</taxon>
    </lineage>
</organism>
<keyword evidence="2" id="KW-1185">Reference proteome</keyword>
<reference evidence="1" key="1">
    <citation type="submission" date="2022-02" db="EMBL/GenBank/DDBJ databases">
        <title>Plant Genome Project.</title>
        <authorList>
            <person name="Zhang R.-G."/>
        </authorList>
    </citation>
    <scope>NUCLEOTIDE SEQUENCE</scope>
    <source>
        <strain evidence="1">AT1</strain>
    </source>
</reference>
<accession>A0ACC0N9W1</accession>
<dbReference type="Proteomes" id="UP001062846">
    <property type="component" value="Chromosome 6"/>
</dbReference>
<comment type="caution">
    <text evidence="1">The sequence shown here is derived from an EMBL/GenBank/DDBJ whole genome shotgun (WGS) entry which is preliminary data.</text>
</comment>
<protein>
    <submittedName>
        <fullName evidence="1">Uncharacterized protein</fullName>
    </submittedName>
</protein>
<dbReference type="EMBL" id="CM046393">
    <property type="protein sequence ID" value="KAI8550113.1"/>
    <property type="molecule type" value="Genomic_DNA"/>
</dbReference>
<proteinExistence type="predicted"/>
<name>A0ACC0N9W1_RHOML</name>
<gene>
    <name evidence="1" type="ORF">RHMOL_Rhmol06G0079200</name>
</gene>